<keyword evidence="11" id="KW-0238">DNA-binding</keyword>
<evidence type="ECO:0000256" key="1">
    <source>
        <dbReference type="ARBA" id="ARBA00003767"/>
    </source>
</evidence>
<dbReference type="PANTHER" id="PTHR22979:SF2">
    <property type="entry name" value="ZINC FINGER PROTEIN 512"/>
    <property type="match status" value="1"/>
</dbReference>
<feature type="domain" description="C2H2-type" evidence="17">
    <location>
        <begin position="725"/>
        <end position="753"/>
    </location>
</feature>
<evidence type="ECO:0000256" key="11">
    <source>
        <dbReference type="ARBA" id="ARBA00023125"/>
    </source>
</evidence>
<organism evidence="18 19">
    <name type="scientific">Oncorhynchus kisutch</name>
    <name type="common">Coho salmon</name>
    <name type="synonym">Salmo kisutch</name>
    <dbReference type="NCBI Taxonomy" id="8019"/>
    <lineage>
        <taxon>Eukaryota</taxon>
        <taxon>Metazoa</taxon>
        <taxon>Chordata</taxon>
        <taxon>Craniata</taxon>
        <taxon>Vertebrata</taxon>
        <taxon>Euteleostomi</taxon>
        <taxon>Actinopterygii</taxon>
        <taxon>Neopterygii</taxon>
        <taxon>Teleostei</taxon>
        <taxon>Protacanthopterygii</taxon>
        <taxon>Salmoniformes</taxon>
        <taxon>Salmonidae</taxon>
        <taxon>Salmoninae</taxon>
        <taxon>Oncorhynchus</taxon>
    </lineage>
</organism>
<dbReference type="Pfam" id="PF21367">
    <property type="entry name" value="ZNF512_zf-C2H2"/>
    <property type="match status" value="1"/>
</dbReference>
<sequence length="891" mass="96714">MDDHHHHHHHHQLHHHTQGSMSPSYVPRKRKASQPKQKSGVPLPAIQRMSDMSVMSMIGAPPKNDDPHAQVTQKMKRTYGRKRYEDLQNVSLGSGVEDSTSETSCCSVVSSSLAVANGELPPPPPPSARLPHRLVAKDCWPNQAPDTGRAQGRGQEPPPPSDFAMKKMRRVEVDNGAPSVTNFPPEVRHTVPVPVGGGHVHSHVHSGHSVGGGHVHSHIQSGHSVGGGHVHSHVQSGHSVGGGHVHSHVQSGHSVGGGHVHSHVQSGHSVGGGHVHSHVQSGHSVGGGHVHSHVQSGHLHGGGHVHSHIQSGHSVGGGHVHSHIHSGHLHGGGHVHSYVQSDHSVGGGHVQSGHSIGGGHVQCNHSIGCGHLQSSYPIGGGLVQSSYSVVGGHVHSSHSIGGVAIQSSHSHPAEPSEEEKSKVFTFTTKKEPPVYPPGSQEERWQLMILGKGRVTCPKCKSVSRKTVEGLKKHMENCRVNPFTCQQCGKQLKSSTGMKYHIMADHNNLPSPDDINGLDDQSMKEKLRKVLKRMGKLKCSKEGCTGSFTSIMGYLYHMKKCGKEESELEKLLLNCQHCGKVYKSKAGLEYHLKSEHAPVPQNVEEDEVKAQREPNPERTPSGRVKRMSAQVAVFHLQEIANDELAKEWPKRKVIGDLVPDDKKLRYARPGLPAFSQEVLRKWKNEVKLQKKVQCPNLGCGSVYTSVSGLKAHLGLCGRGDFEAGKYKCLICKKEFNSESGVKYHINSVHSQDWFAVTSKSKNFKVLKAKTKENSTVDDPIVQHQTLHVFTPVLEPWQDMQMGPPPAVPEPALQANPEAAEAKRRGKGRGKEKDCYDFTGSDHSSSSSSGSSSSDSETEELDGQRHDVDQWALQRPSIIETHPDVAKQPRSNP</sequence>
<dbReference type="PROSITE" id="PS00028">
    <property type="entry name" value="ZINC_FINGER_C2H2_1"/>
    <property type="match status" value="3"/>
</dbReference>
<dbReference type="Proteomes" id="UP000694557">
    <property type="component" value="Unassembled WGS sequence"/>
</dbReference>
<evidence type="ECO:0000256" key="6">
    <source>
        <dbReference type="ARBA" id="ARBA00022737"/>
    </source>
</evidence>
<evidence type="ECO:0000256" key="14">
    <source>
        <dbReference type="ARBA" id="ARBA00039955"/>
    </source>
</evidence>
<feature type="compositionally biased region" description="Basic residues" evidence="16">
    <location>
        <begin position="1"/>
        <end position="17"/>
    </location>
</feature>
<evidence type="ECO:0000256" key="10">
    <source>
        <dbReference type="ARBA" id="ARBA00023015"/>
    </source>
</evidence>
<evidence type="ECO:0000259" key="17">
    <source>
        <dbReference type="PROSITE" id="PS50157"/>
    </source>
</evidence>
<dbReference type="Pfam" id="PF21276">
    <property type="entry name" value="ZNF512_C2HC"/>
    <property type="match status" value="2"/>
</dbReference>
<feature type="compositionally biased region" description="Gly residues" evidence="16">
    <location>
        <begin position="345"/>
        <end position="357"/>
    </location>
</feature>
<evidence type="ECO:0000256" key="2">
    <source>
        <dbReference type="ARBA" id="ARBA00004123"/>
    </source>
</evidence>
<keyword evidence="5" id="KW-0479">Metal-binding</keyword>
<dbReference type="GO" id="GO:0008270">
    <property type="term" value="F:zinc ion binding"/>
    <property type="evidence" value="ECO:0007669"/>
    <property type="project" value="UniProtKB-KW"/>
</dbReference>
<evidence type="ECO:0000256" key="16">
    <source>
        <dbReference type="SAM" id="MobiDB-lite"/>
    </source>
</evidence>
<comment type="subcellular location">
    <subcellularLocation>
        <location evidence="2">Nucleus</location>
    </subcellularLocation>
</comment>
<evidence type="ECO:0000256" key="4">
    <source>
        <dbReference type="ARBA" id="ARBA00022499"/>
    </source>
</evidence>
<keyword evidence="12" id="KW-0804">Transcription</keyword>
<evidence type="ECO:0000313" key="18">
    <source>
        <dbReference type="Ensembl" id="ENSOKIP00005107626.1"/>
    </source>
</evidence>
<evidence type="ECO:0000256" key="5">
    <source>
        <dbReference type="ARBA" id="ARBA00022723"/>
    </source>
</evidence>
<feature type="region of interest" description="Disordered" evidence="16">
    <location>
        <begin position="139"/>
        <end position="163"/>
    </location>
</feature>
<dbReference type="InterPro" id="IPR052274">
    <property type="entry name" value="Krueppel_C2H2_Zn-finger"/>
</dbReference>
<dbReference type="SMART" id="SM00355">
    <property type="entry name" value="ZnF_C2H2"/>
    <property type="match status" value="5"/>
</dbReference>
<dbReference type="FunFam" id="3.30.160.60:FF:000270">
    <property type="entry name" value="Zinc finger protein 512"/>
    <property type="match status" value="2"/>
</dbReference>
<evidence type="ECO:0000256" key="8">
    <source>
        <dbReference type="ARBA" id="ARBA00022833"/>
    </source>
</evidence>
<accession>A0A8C7L1J9</accession>
<name>A0A8C7L1J9_ONCKI</name>
<keyword evidence="8" id="KW-0862">Zinc</keyword>
<dbReference type="GO" id="GO:0005634">
    <property type="term" value="C:nucleus"/>
    <property type="evidence" value="ECO:0007669"/>
    <property type="project" value="UniProtKB-SubCell"/>
</dbReference>
<dbReference type="AlphaFoldDB" id="A0A8C7L1J9"/>
<evidence type="ECO:0000256" key="13">
    <source>
        <dbReference type="ARBA" id="ARBA00023242"/>
    </source>
</evidence>
<feature type="compositionally biased region" description="Basic residues" evidence="16">
    <location>
        <begin position="320"/>
        <end position="333"/>
    </location>
</feature>
<reference evidence="18" key="1">
    <citation type="submission" date="2025-08" db="UniProtKB">
        <authorList>
            <consortium name="Ensembl"/>
        </authorList>
    </citation>
    <scope>IDENTIFICATION</scope>
</reference>
<evidence type="ECO:0000256" key="3">
    <source>
        <dbReference type="ARBA" id="ARBA00006991"/>
    </source>
</evidence>
<dbReference type="PANTHER" id="PTHR22979">
    <property type="entry name" value="ZINC FINGER PROTEIN-RELATED"/>
    <property type="match status" value="1"/>
</dbReference>
<reference evidence="18" key="2">
    <citation type="submission" date="2025-09" db="UniProtKB">
        <authorList>
            <consortium name="Ensembl"/>
        </authorList>
    </citation>
    <scope>IDENTIFICATION</scope>
</reference>
<dbReference type="CTD" id="84450"/>
<evidence type="ECO:0000256" key="12">
    <source>
        <dbReference type="ARBA" id="ARBA00023163"/>
    </source>
</evidence>
<dbReference type="GeneTree" id="ENSGT00940000158595"/>
<comment type="similarity">
    <text evidence="3">Belongs to the krueppel C2H2-type zinc-finger protein family.</text>
</comment>
<evidence type="ECO:0000256" key="7">
    <source>
        <dbReference type="ARBA" id="ARBA00022771"/>
    </source>
</evidence>
<keyword evidence="9" id="KW-0832">Ubl conjugation</keyword>
<evidence type="ECO:0000256" key="15">
    <source>
        <dbReference type="PROSITE-ProRule" id="PRU00042"/>
    </source>
</evidence>
<feature type="region of interest" description="Disordered" evidence="16">
    <location>
        <begin position="1"/>
        <end position="45"/>
    </location>
</feature>
<comment type="function">
    <text evidence="1">May be involved in transcriptional regulation.</text>
</comment>
<keyword evidence="10" id="KW-0805">Transcription regulation</keyword>
<gene>
    <name evidence="18" type="primary">znf512</name>
</gene>
<feature type="region of interest" description="Disordered" evidence="16">
    <location>
        <begin position="596"/>
        <end position="624"/>
    </location>
</feature>
<dbReference type="InterPro" id="IPR048403">
    <property type="entry name" value="ZNF512_znf-C2H2"/>
</dbReference>
<feature type="compositionally biased region" description="Low complexity" evidence="16">
    <location>
        <begin position="839"/>
        <end position="853"/>
    </location>
</feature>
<keyword evidence="13" id="KW-0539">Nucleus</keyword>
<dbReference type="PROSITE" id="PS50157">
    <property type="entry name" value="ZINC_FINGER_C2H2_2"/>
    <property type="match status" value="3"/>
</dbReference>
<proteinExistence type="inferred from homology"/>
<dbReference type="Gene3D" id="3.30.160.60">
    <property type="entry name" value="Classic Zinc Finger"/>
    <property type="match status" value="3"/>
</dbReference>
<dbReference type="InterPro" id="IPR013087">
    <property type="entry name" value="Znf_C2H2_type"/>
</dbReference>
<feature type="domain" description="C2H2-type" evidence="17">
    <location>
        <begin position="482"/>
        <end position="510"/>
    </location>
</feature>
<keyword evidence="4" id="KW-1017">Isopeptide bond</keyword>
<dbReference type="GO" id="GO:0003677">
    <property type="term" value="F:DNA binding"/>
    <property type="evidence" value="ECO:0007669"/>
    <property type="project" value="UniProtKB-KW"/>
</dbReference>
<protein>
    <recommendedName>
        <fullName evidence="14">Zinc finger protein 512</fullName>
    </recommendedName>
</protein>
<feature type="domain" description="C2H2-type" evidence="17">
    <location>
        <begin position="572"/>
        <end position="596"/>
    </location>
</feature>
<evidence type="ECO:0000256" key="9">
    <source>
        <dbReference type="ARBA" id="ARBA00022843"/>
    </source>
</evidence>
<evidence type="ECO:0000313" key="19">
    <source>
        <dbReference type="Proteomes" id="UP000694557"/>
    </source>
</evidence>
<dbReference type="SUPFAM" id="SSF57667">
    <property type="entry name" value="beta-beta-alpha zinc fingers"/>
    <property type="match status" value="5"/>
</dbReference>
<feature type="region of interest" description="Disordered" evidence="16">
    <location>
        <begin position="795"/>
        <end position="891"/>
    </location>
</feature>
<dbReference type="KEGG" id="oki:109866495"/>
<dbReference type="InterPro" id="IPR048408">
    <property type="entry name" value="ZNF512_C2HC"/>
</dbReference>
<keyword evidence="6" id="KW-0677">Repeat</keyword>
<dbReference type="Ensembl" id="ENSOKIT00005115332.1">
    <property type="protein sequence ID" value="ENSOKIP00005107626.1"/>
    <property type="gene ID" value="ENSOKIG00005047169.1"/>
</dbReference>
<keyword evidence="7 15" id="KW-0863">Zinc-finger</keyword>
<keyword evidence="19" id="KW-1185">Reference proteome</keyword>
<dbReference type="InterPro" id="IPR036236">
    <property type="entry name" value="Znf_C2H2_sf"/>
</dbReference>
<feature type="region of interest" description="Disordered" evidence="16">
    <location>
        <begin position="204"/>
        <end position="357"/>
    </location>
</feature>